<dbReference type="PANTHER" id="PTHR30486">
    <property type="entry name" value="TWITCHING MOTILITY PROTEIN PILT"/>
    <property type="match status" value="1"/>
</dbReference>
<evidence type="ECO:0000256" key="1">
    <source>
        <dbReference type="ARBA" id="ARBA00006611"/>
    </source>
</evidence>
<dbReference type="InterPro" id="IPR027417">
    <property type="entry name" value="P-loop_NTPase"/>
</dbReference>
<sequence>MLKILPYLKLCVEKNASDLFFTANAPAQIKIEGELMPIGKNVLTREFIKEVALSILTPEQQAYLAQNLEIDLATEAGGLGRFRVNIFNQRGSISMVMRYVRSQVPRLDEIPGMPPVLKDLILLKRGLILMVGATGSGKSTTLAAMINHRNETQTGHILTIEDPIEFIHPNKRSIVNQREIGQDTLSYERALKSALREAPDVILVGEIRTRETMDACIQLANTGHLAIATLHANNAYQAMQRIVNMYPDVLREQLYMDLSLTLRAIISQRLVRRKDGKRCAAMEVMLNTPYIQELILSKRIDDIREAMNQSSDKGMLTFDQSLYGLYKSGVITLEEALSNADSRTNLEAKINFGS</sequence>
<dbReference type="InterPro" id="IPR050921">
    <property type="entry name" value="T4SS_GSP_E_ATPase"/>
</dbReference>
<dbReference type="PANTHER" id="PTHR30486:SF12">
    <property type="entry name" value="TYPE IV PILUS ATPASE PILU"/>
    <property type="match status" value="1"/>
</dbReference>
<comment type="similarity">
    <text evidence="1">Belongs to the GSP E family.</text>
</comment>
<dbReference type="Proteomes" id="UP000199771">
    <property type="component" value="Unassembled WGS sequence"/>
</dbReference>
<proteinExistence type="inferred from homology"/>
<dbReference type="AlphaFoldDB" id="A0A1I2J5P0"/>
<evidence type="ECO:0000313" key="3">
    <source>
        <dbReference type="EMBL" id="SFF48547.1"/>
    </source>
</evidence>
<dbReference type="InterPro" id="IPR006321">
    <property type="entry name" value="PilT/PilU"/>
</dbReference>
<dbReference type="InterPro" id="IPR001482">
    <property type="entry name" value="T2SS/T4SS_dom"/>
</dbReference>
<gene>
    <name evidence="3" type="ORF">SAMN04488120_105146</name>
</gene>
<dbReference type="EMBL" id="FOOC01000005">
    <property type="protein sequence ID" value="SFF48547.1"/>
    <property type="molecule type" value="Genomic_DNA"/>
</dbReference>
<evidence type="ECO:0000259" key="2">
    <source>
        <dbReference type="SMART" id="SM00382"/>
    </source>
</evidence>
<dbReference type="SUPFAM" id="SSF52540">
    <property type="entry name" value="P-loop containing nucleoside triphosphate hydrolases"/>
    <property type="match status" value="1"/>
</dbReference>
<dbReference type="InterPro" id="IPR003593">
    <property type="entry name" value="AAA+_ATPase"/>
</dbReference>
<organism evidence="3 4">
    <name type="scientific">Fontimonas thermophila</name>
    <dbReference type="NCBI Taxonomy" id="1076937"/>
    <lineage>
        <taxon>Bacteria</taxon>
        <taxon>Pseudomonadati</taxon>
        <taxon>Pseudomonadota</taxon>
        <taxon>Gammaproteobacteria</taxon>
        <taxon>Nevskiales</taxon>
        <taxon>Nevskiaceae</taxon>
        <taxon>Fontimonas</taxon>
    </lineage>
</organism>
<dbReference type="GO" id="GO:0005524">
    <property type="term" value="F:ATP binding"/>
    <property type="evidence" value="ECO:0007669"/>
    <property type="project" value="InterPro"/>
</dbReference>
<feature type="domain" description="AAA+ ATPase" evidence="2">
    <location>
        <begin position="124"/>
        <end position="260"/>
    </location>
</feature>
<dbReference type="GO" id="GO:0016887">
    <property type="term" value="F:ATP hydrolysis activity"/>
    <property type="evidence" value="ECO:0007669"/>
    <property type="project" value="InterPro"/>
</dbReference>
<dbReference type="SMART" id="SM00382">
    <property type="entry name" value="AAA"/>
    <property type="match status" value="1"/>
</dbReference>
<name>A0A1I2J5P0_9GAMM</name>
<dbReference type="Gene3D" id="3.30.450.90">
    <property type="match status" value="1"/>
</dbReference>
<evidence type="ECO:0000313" key="4">
    <source>
        <dbReference type="Proteomes" id="UP000199771"/>
    </source>
</evidence>
<dbReference type="Gene3D" id="3.40.50.300">
    <property type="entry name" value="P-loop containing nucleotide triphosphate hydrolases"/>
    <property type="match status" value="1"/>
</dbReference>
<accession>A0A1I2J5P0</accession>
<dbReference type="OrthoDB" id="6189814at2"/>
<dbReference type="CDD" id="cd01131">
    <property type="entry name" value="PilT"/>
    <property type="match status" value="1"/>
</dbReference>
<protein>
    <submittedName>
        <fullName evidence="3">Twitching motility protein PilU</fullName>
    </submittedName>
</protein>
<keyword evidence="4" id="KW-1185">Reference proteome</keyword>
<reference evidence="3 4" key="1">
    <citation type="submission" date="2016-10" db="EMBL/GenBank/DDBJ databases">
        <authorList>
            <person name="de Groot N.N."/>
        </authorList>
    </citation>
    <scope>NUCLEOTIDE SEQUENCE [LARGE SCALE GENOMIC DNA]</scope>
    <source>
        <strain evidence="3 4">DSM 23609</strain>
    </source>
</reference>
<dbReference type="NCBIfam" id="TIGR01420">
    <property type="entry name" value="pilT_fam"/>
    <property type="match status" value="1"/>
</dbReference>
<dbReference type="RefSeq" id="WP_091533265.1">
    <property type="nucleotide sequence ID" value="NZ_FOOC01000005.1"/>
</dbReference>
<dbReference type="STRING" id="1076937.SAMN04488120_105146"/>
<dbReference type="Pfam" id="PF00437">
    <property type="entry name" value="T2SSE"/>
    <property type="match status" value="1"/>
</dbReference>